<dbReference type="RefSeq" id="WP_220118469.1">
    <property type="nucleotide sequence ID" value="NZ_JAHZUY010000048.1"/>
</dbReference>
<reference evidence="1 2" key="1">
    <citation type="submission" date="2021-08" db="EMBL/GenBank/DDBJ databases">
        <title>Caldovatus sediminis gen. nov., sp. nov., a moderately thermophilic bacterium isolated from a hot spring.</title>
        <authorList>
            <person name="Hu C.-J."/>
            <person name="Li W.-J."/>
            <person name="Xian W.-D."/>
        </authorList>
    </citation>
    <scope>NUCLEOTIDE SEQUENCE [LARGE SCALE GENOMIC DNA]</scope>
    <source>
        <strain evidence="1 2">SYSU G05006</strain>
    </source>
</reference>
<evidence type="ECO:0000313" key="2">
    <source>
        <dbReference type="Proteomes" id="UP001519924"/>
    </source>
</evidence>
<comment type="caution">
    <text evidence="1">The sequence shown here is derived from an EMBL/GenBank/DDBJ whole genome shotgun (WGS) entry which is preliminary data.</text>
</comment>
<dbReference type="Pfam" id="PF10604">
    <property type="entry name" value="Polyketide_cyc2"/>
    <property type="match status" value="1"/>
</dbReference>
<dbReference type="PANTHER" id="PTHR39332">
    <property type="entry name" value="BLL4707 PROTEIN"/>
    <property type="match status" value="1"/>
</dbReference>
<name>A0ABS7F592_9PROT</name>
<protein>
    <submittedName>
        <fullName evidence="1">SRPBCC family protein</fullName>
    </submittedName>
</protein>
<proteinExistence type="predicted"/>
<sequence>MLEVRLSAPLAAPADRVWDVVGDFGGMARWHPFVRESVLEPAPGGVGRRVRVVGGTGEPRELTERLVLYDAAARHLAYAIVAGPAPFRNYVGHFRILADGADRCVWDYRGTFETAEGASERDAIERVRSFYEAARENLESLFGR</sequence>
<dbReference type="EMBL" id="JAHZUY010000048">
    <property type="protein sequence ID" value="MBW8270683.1"/>
    <property type="molecule type" value="Genomic_DNA"/>
</dbReference>
<dbReference type="CDD" id="cd07821">
    <property type="entry name" value="PYR_PYL_RCAR_like"/>
    <property type="match status" value="1"/>
</dbReference>
<keyword evidence="2" id="KW-1185">Reference proteome</keyword>
<accession>A0ABS7F592</accession>
<dbReference type="InterPro" id="IPR019587">
    <property type="entry name" value="Polyketide_cyclase/dehydratase"/>
</dbReference>
<gene>
    <name evidence="1" type="ORF">K1J50_14455</name>
</gene>
<organism evidence="1 2">
    <name type="scientific">Caldovatus aquaticus</name>
    <dbReference type="NCBI Taxonomy" id="2865671"/>
    <lineage>
        <taxon>Bacteria</taxon>
        <taxon>Pseudomonadati</taxon>
        <taxon>Pseudomonadota</taxon>
        <taxon>Alphaproteobacteria</taxon>
        <taxon>Acetobacterales</taxon>
        <taxon>Roseomonadaceae</taxon>
        <taxon>Caldovatus</taxon>
    </lineage>
</organism>
<dbReference type="Proteomes" id="UP001519924">
    <property type="component" value="Unassembled WGS sequence"/>
</dbReference>
<dbReference type="PANTHER" id="PTHR39332:SF7">
    <property type="entry name" value="SRPBCC FAMILY PROTEIN"/>
    <property type="match status" value="1"/>
</dbReference>
<dbReference type="Gene3D" id="3.30.530.20">
    <property type="match status" value="1"/>
</dbReference>
<dbReference type="InterPro" id="IPR023393">
    <property type="entry name" value="START-like_dom_sf"/>
</dbReference>
<dbReference type="SUPFAM" id="SSF55961">
    <property type="entry name" value="Bet v1-like"/>
    <property type="match status" value="1"/>
</dbReference>
<evidence type="ECO:0000313" key="1">
    <source>
        <dbReference type="EMBL" id="MBW8270683.1"/>
    </source>
</evidence>